<dbReference type="EMBL" id="SLWV01000005">
    <property type="protein sequence ID" value="TCO78027.1"/>
    <property type="molecule type" value="Genomic_DNA"/>
</dbReference>
<keyword evidence="6" id="KW-1185">Reference proteome</keyword>
<keyword evidence="1" id="KW-0813">Transport</keyword>
<keyword evidence="2" id="KW-0547">Nucleotide-binding</keyword>
<comment type="caution">
    <text evidence="5">The sequence shown here is derived from an EMBL/GenBank/DDBJ whole genome shotgun (WGS) entry which is preliminary data.</text>
</comment>
<feature type="domain" description="ABC transporter" evidence="4">
    <location>
        <begin position="5"/>
        <end position="230"/>
    </location>
</feature>
<accession>A0A4R2KYP3</accession>
<dbReference type="OrthoDB" id="9804819at2"/>
<dbReference type="InterPro" id="IPR003593">
    <property type="entry name" value="AAA+_ATPase"/>
</dbReference>
<evidence type="ECO:0000313" key="5">
    <source>
        <dbReference type="EMBL" id="TCO78027.1"/>
    </source>
</evidence>
<dbReference type="AlphaFoldDB" id="A0A4R2KYP3"/>
<dbReference type="CDD" id="cd03230">
    <property type="entry name" value="ABC_DR_subfamily_A"/>
    <property type="match status" value="1"/>
</dbReference>
<evidence type="ECO:0000313" key="6">
    <source>
        <dbReference type="Proteomes" id="UP000294919"/>
    </source>
</evidence>
<protein>
    <submittedName>
        <fullName evidence="5">ABC-2 type transport system ATP-binding protein</fullName>
    </submittedName>
</protein>
<dbReference type="SMART" id="SM00382">
    <property type="entry name" value="AAA"/>
    <property type="match status" value="1"/>
</dbReference>
<dbReference type="PROSITE" id="PS50893">
    <property type="entry name" value="ABC_TRANSPORTER_2"/>
    <property type="match status" value="1"/>
</dbReference>
<dbReference type="InterPro" id="IPR027417">
    <property type="entry name" value="P-loop_NTPase"/>
</dbReference>
<name>A0A4R2KYP3_9FIRM</name>
<proteinExistence type="predicted"/>
<dbReference type="PANTHER" id="PTHR42939:SF3">
    <property type="entry name" value="ABC TRANSPORTER ATP-BINDING COMPONENT"/>
    <property type="match status" value="1"/>
</dbReference>
<evidence type="ECO:0000256" key="3">
    <source>
        <dbReference type="ARBA" id="ARBA00022840"/>
    </source>
</evidence>
<dbReference type="PROSITE" id="PS00211">
    <property type="entry name" value="ABC_TRANSPORTER_1"/>
    <property type="match status" value="1"/>
</dbReference>
<dbReference type="SUPFAM" id="SSF52540">
    <property type="entry name" value="P-loop containing nucleoside triphosphate hydrolases"/>
    <property type="match status" value="1"/>
</dbReference>
<dbReference type="InterPro" id="IPR051782">
    <property type="entry name" value="ABC_Transporter_VariousFunc"/>
</dbReference>
<dbReference type="Gene3D" id="3.40.50.300">
    <property type="entry name" value="P-loop containing nucleotide triphosphate hydrolases"/>
    <property type="match status" value="1"/>
</dbReference>
<dbReference type="PANTHER" id="PTHR42939">
    <property type="entry name" value="ABC TRANSPORTER ATP-BINDING PROTEIN ALBC-RELATED"/>
    <property type="match status" value="1"/>
</dbReference>
<dbReference type="GO" id="GO:0005524">
    <property type="term" value="F:ATP binding"/>
    <property type="evidence" value="ECO:0007669"/>
    <property type="project" value="UniProtKB-KW"/>
</dbReference>
<dbReference type="InterPro" id="IPR003439">
    <property type="entry name" value="ABC_transporter-like_ATP-bd"/>
</dbReference>
<dbReference type="InterPro" id="IPR017871">
    <property type="entry name" value="ABC_transporter-like_CS"/>
</dbReference>
<reference evidence="5 6" key="1">
    <citation type="submission" date="2019-03" db="EMBL/GenBank/DDBJ databases">
        <title>Genomic Encyclopedia of Type Strains, Phase IV (KMG-IV): sequencing the most valuable type-strain genomes for metagenomic binning, comparative biology and taxonomic classification.</title>
        <authorList>
            <person name="Goeker M."/>
        </authorList>
    </citation>
    <scope>NUCLEOTIDE SEQUENCE [LARGE SCALE GENOMIC DNA]</scope>
    <source>
        <strain evidence="5 6">DSM 102940</strain>
    </source>
</reference>
<sequence length="286" mass="32929">MENILEIKNVTKTFKGFELKNIGFHLEKGYIMGFIGPNGAGKTTTIKLIMNLIKRDTGIIKVFGLDNIKDEQCIKNRVGFVYGENYFYDELSLLEMKKIVAPFYSSWDDKQFYHYINKFNLPLNKKIKALSKGMRMKFALVLALSHNAEFIIMDEPTSGLDPVFRNELLGILYDLMQDENKGILFSTHITTDLDKIADYITFINNGEIIFSEQKDALLESYAIIKGSNEILDKDIMKEFVGVKENRFGFEALTKDIEKARQIFKNRVIIEKPSLEDIILYTVRGNV</sequence>
<evidence type="ECO:0000256" key="2">
    <source>
        <dbReference type="ARBA" id="ARBA00022741"/>
    </source>
</evidence>
<dbReference type="Pfam" id="PF00005">
    <property type="entry name" value="ABC_tran"/>
    <property type="match status" value="1"/>
</dbReference>
<keyword evidence="3 5" id="KW-0067">ATP-binding</keyword>
<gene>
    <name evidence="5" type="ORF">EV214_105126</name>
</gene>
<evidence type="ECO:0000256" key="1">
    <source>
        <dbReference type="ARBA" id="ARBA00022448"/>
    </source>
</evidence>
<dbReference type="Proteomes" id="UP000294919">
    <property type="component" value="Unassembled WGS sequence"/>
</dbReference>
<dbReference type="GO" id="GO:0016887">
    <property type="term" value="F:ATP hydrolysis activity"/>
    <property type="evidence" value="ECO:0007669"/>
    <property type="project" value="InterPro"/>
</dbReference>
<dbReference type="RefSeq" id="WP_132243698.1">
    <property type="nucleotide sequence ID" value="NZ_SLWV01000005.1"/>
</dbReference>
<organism evidence="5 6">
    <name type="scientific">Marinisporobacter balticus</name>
    <dbReference type="NCBI Taxonomy" id="2018667"/>
    <lineage>
        <taxon>Bacteria</taxon>
        <taxon>Bacillati</taxon>
        <taxon>Bacillota</taxon>
        <taxon>Clostridia</taxon>
        <taxon>Peptostreptococcales</taxon>
        <taxon>Thermotaleaceae</taxon>
        <taxon>Marinisporobacter</taxon>
    </lineage>
</organism>
<evidence type="ECO:0000259" key="4">
    <source>
        <dbReference type="PROSITE" id="PS50893"/>
    </source>
</evidence>